<dbReference type="AlphaFoldDB" id="A0A1L7CVM1"/>
<keyword evidence="11" id="KW-1185">Reference proteome</keyword>
<feature type="transmembrane region" description="Helical" evidence="5">
    <location>
        <begin position="475"/>
        <end position="496"/>
    </location>
</feature>
<accession>A0A1L7CVM1</accession>
<dbReference type="Gene3D" id="2.60.40.740">
    <property type="match status" value="1"/>
</dbReference>
<reference evidence="10 11" key="1">
    <citation type="submission" date="2014-08" db="EMBL/GenBank/DDBJ databases">
        <title>Complete genome sequence of Corynebacterium sphenisci CECT 5990(T) (=DSM 44792(T)), isolated from healthy wild penguins.</title>
        <authorList>
            <person name="Ruckert C."/>
            <person name="Albersmeier A."/>
            <person name="Winkler A."/>
            <person name="Kalinowski J."/>
        </authorList>
    </citation>
    <scope>NUCLEOTIDE SEQUENCE [LARGE SCALE GENOMIC DNA]</scope>
    <source>
        <strain evidence="10 11">DSM 44792</strain>
    </source>
</reference>
<dbReference type="PANTHER" id="PTHR36108">
    <property type="entry name" value="COLOSSIN-B-RELATED"/>
    <property type="match status" value="1"/>
</dbReference>
<evidence type="ECO:0000259" key="9">
    <source>
        <dbReference type="Pfam" id="PF20623"/>
    </source>
</evidence>
<dbReference type="KEGG" id="csph:CSPHI_00675"/>
<keyword evidence="3 6" id="KW-0732">Signal</keyword>
<feature type="domain" description="Gram-positive pilin subunit D1 N-terminal" evidence="7">
    <location>
        <begin position="60"/>
        <end position="191"/>
    </location>
</feature>
<dbReference type="GO" id="GO:0005975">
    <property type="term" value="P:carbohydrate metabolic process"/>
    <property type="evidence" value="ECO:0007669"/>
    <property type="project" value="UniProtKB-ARBA"/>
</dbReference>
<keyword evidence="2" id="KW-0964">Secreted</keyword>
<evidence type="ECO:0008006" key="12">
    <source>
        <dbReference type="Google" id="ProtNLM"/>
    </source>
</evidence>
<name>A0A1L7CVM1_9CORY</name>
<dbReference type="InterPro" id="IPR041033">
    <property type="entry name" value="SpaA_PFL_dom_1"/>
</dbReference>
<evidence type="ECO:0000313" key="10">
    <source>
        <dbReference type="EMBL" id="APT89851.1"/>
    </source>
</evidence>
<evidence type="ECO:0000259" key="8">
    <source>
        <dbReference type="Pfam" id="PF17802"/>
    </source>
</evidence>
<feature type="region of interest" description="Disordered" evidence="4">
    <location>
        <begin position="67"/>
        <end position="86"/>
    </location>
</feature>
<dbReference type="Gene3D" id="2.60.40.10">
    <property type="entry name" value="Immunoglobulins"/>
    <property type="match status" value="2"/>
</dbReference>
<evidence type="ECO:0000259" key="7">
    <source>
        <dbReference type="Pfam" id="PF16555"/>
    </source>
</evidence>
<protein>
    <recommendedName>
        <fullName evidence="12">Gram-positive pilin subunit D1 N-terminal domain-containing protein</fullName>
    </recommendedName>
</protein>
<dbReference type="EMBL" id="CP009248">
    <property type="protein sequence ID" value="APT89851.1"/>
    <property type="molecule type" value="Genomic_DNA"/>
</dbReference>
<dbReference type="STRING" id="1437874.CSPHI_00675"/>
<evidence type="ECO:0000313" key="11">
    <source>
        <dbReference type="Proteomes" id="UP000185469"/>
    </source>
</evidence>
<organism evidence="10 11">
    <name type="scientific">Corynebacterium sphenisci DSM 44792</name>
    <dbReference type="NCBI Taxonomy" id="1437874"/>
    <lineage>
        <taxon>Bacteria</taxon>
        <taxon>Bacillati</taxon>
        <taxon>Actinomycetota</taxon>
        <taxon>Actinomycetes</taxon>
        <taxon>Mycobacteriales</taxon>
        <taxon>Corynebacteriaceae</taxon>
        <taxon>Corynebacterium</taxon>
    </lineage>
</organism>
<evidence type="ECO:0000256" key="3">
    <source>
        <dbReference type="ARBA" id="ARBA00022729"/>
    </source>
</evidence>
<dbReference type="RefSeq" id="WP_075691044.1">
    <property type="nucleotide sequence ID" value="NZ_CP009248.1"/>
</dbReference>
<dbReference type="InterPro" id="IPR013783">
    <property type="entry name" value="Ig-like_fold"/>
</dbReference>
<comment type="similarity">
    <text evidence="1">Belongs to the serine-aspartate repeat-containing protein (SDr) family.</text>
</comment>
<dbReference type="Pfam" id="PF17802">
    <property type="entry name" value="SpaA"/>
    <property type="match status" value="1"/>
</dbReference>
<feature type="domain" description="Sgo0707-like N2" evidence="9">
    <location>
        <begin position="202"/>
        <end position="310"/>
    </location>
</feature>
<dbReference type="OrthoDB" id="3199332at2"/>
<dbReference type="Pfam" id="PF16555">
    <property type="entry name" value="GramPos_pilinD1"/>
    <property type="match status" value="1"/>
</dbReference>
<evidence type="ECO:0000256" key="1">
    <source>
        <dbReference type="ARBA" id="ARBA00007257"/>
    </source>
</evidence>
<dbReference type="InterPro" id="IPR032364">
    <property type="entry name" value="GramPos_pilinD1_N"/>
</dbReference>
<keyword evidence="5" id="KW-0472">Membrane</keyword>
<sequence length="503" mass="51958">MHTDRRFTRPAASAAILGLALTTGVFAAPASLDLAPAAVAVEPPSASDQAATIDFDKPGSITIHKRAGEKTDNGADGNELADPPGTPLNGVEYKITLIRAYDSAEDVVAGQQLTLEKALAQKEGKQPRTGTTEGDGVVSFEGLKVGRYLVEEISAPAGHVPGGPFLVSVPMTNPATQSGWNYDVQVYPKNTENKAEKAVVDAGKHTGDEITYTITSDIPTPATGGLAKYEIVDDYDENMVEIDPAKITAALDNGTALTPGEDFTAAESGGTVTVTFTEAGLKKLSKGHEARVVTTIPATVKEIPEGAESNVGEGLGGVAVTNTATVTSNEGSGGPDGSTDTNEVQTIFGKLRVEKVGEGDKPLNGAVFELYNCSTKDDLGDRISVAGENTWTTVDGQATINALHITDFADDKEGDSGKYCLVEVEAPAGYELLAEPVEVDFSRTALGEEGGDGVTLTKKITNVESTAPSLPLTGGMGIGIIAALGALIIGAGVWLAKRNGTKA</sequence>
<feature type="signal peptide" evidence="6">
    <location>
        <begin position="1"/>
        <end position="27"/>
    </location>
</feature>
<dbReference type="InterPro" id="IPR048052">
    <property type="entry name" value="FM1-like"/>
</dbReference>
<dbReference type="NCBIfam" id="NF033902">
    <property type="entry name" value="iso_D2_wall_anc"/>
    <property type="match status" value="1"/>
</dbReference>
<dbReference type="InterPro" id="IPR046473">
    <property type="entry name" value="Sgo0707-like_N2"/>
</dbReference>
<keyword evidence="5" id="KW-0812">Transmembrane</keyword>
<evidence type="ECO:0000256" key="2">
    <source>
        <dbReference type="ARBA" id="ARBA00022525"/>
    </source>
</evidence>
<dbReference type="NCBIfam" id="TIGR04226">
    <property type="entry name" value="RrgB_K2N_iso_D2"/>
    <property type="match status" value="1"/>
</dbReference>
<evidence type="ECO:0000256" key="4">
    <source>
        <dbReference type="SAM" id="MobiDB-lite"/>
    </source>
</evidence>
<feature type="domain" description="SpaA-like prealbumin fold" evidence="8">
    <location>
        <begin position="349"/>
        <end position="443"/>
    </location>
</feature>
<feature type="chain" id="PRO_5012295568" description="Gram-positive pilin subunit D1 N-terminal domain-containing protein" evidence="6">
    <location>
        <begin position="28"/>
        <end position="503"/>
    </location>
</feature>
<proteinExistence type="inferred from homology"/>
<evidence type="ECO:0000256" key="5">
    <source>
        <dbReference type="SAM" id="Phobius"/>
    </source>
</evidence>
<dbReference type="PANTHER" id="PTHR36108:SF13">
    <property type="entry name" value="COLOSSIN-B-RELATED"/>
    <property type="match status" value="1"/>
</dbReference>
<dbReference type="InterPro" id="IPR026466">
    <property type="entry name" value="Fim_isopep_form_D2_dom"/>
</dbReference>
<keyword evidence="5" id="KW-1133">Transmembrane helix</keyword>
<dbReference type="Pfam" id="PF20623">
    <property type="entry name" value="Sgo0707_N2"/>
    <property type="match status" value="1"/>
</dbReference>
<evidence type="ECO:0000256" key="6">
    <source>
        <dbReference type="SAM" id="SignalP"/>
    </source>
</evidence>
<gene>
    <name evidence="10" type="ORF">CSPHI_00675</name>
</gene>
<dbReference type="Proteomes" id="UP000185469">
    <property type="component" value="Chromosome"/>
</dbReference>